<dbReference type="GO" id="GO:0043039">
    <property type="term" value="P:tRNA aminoacylation"/>
    <property type="evidence" value="ECO:0007669"/>
    <property type="project" value="InterPro"/>
</dbReference>
<dbReference type="AlphaFoldDB" id="A0A2M6YQP3"/>
<sequence length="52" mass="5694">YSIDNYSMEVCGGPHVNSTGEIGKVKIIKEESCGAGKRRIYATLSLKFKVKS</sequence>
<dbReference type="InterPro" id="IPR012947">
    <property type="entry name" value="tRNA_SAD"/>
</dbReference>
<dbReference type="SUPFAM" id="SSF55186">
    <property type="entry name" value="ThrRS/AlaRS common domain"/>
    <property type="match status" value="1"/>
</dbReference>
<accession>A0A2M6YQP3</accession>
<protein>
    <recommendedName>
        <fullName evidence="1">Threonyl/alanyl tRNA synthetase SAD domain-containing protein</fullName>
    </recommendedName>
</protein>
<evidence type="ECO:0000259" key="1">
    <source>
        <dbReference type="SMART" id="SM00863"/>
    </source>
</evidence>
<dbReference type="SMART" id="SM00863">
    <property type="entry name" value="tRNA_SAD"/>
    <property type="match status" value="1"/>
</dbReference>
<dbReference type="Gene3D" id="3.30.980.10">
    <property type="entry name" value="Threonyl-trna Synthetase, Chain A, domain 2"/>
    <property type="match status" value="1"/>
</dbReference>
<dbReference type="GO" id="GO:0004812">
    <property type="term" value="F:aminoacyl-tRNA ligase activity"/>
    <property type="evidence" value="ECO:0007669"/>
    <property type="project" value="InterPro"/>
</dbReference>
<evidence type="ECO:0000313" key="2">
    <source>
        <dbReference type="EMBL" id="PIU33682.1"/>
    </source>
</evidence>
<reference evidence="3" key="1">
    <citation type="submission" date="2017-09" db="EMBL/GenBank/DDBJ databases">
        <title>Depth-based differentiation of microbial function through sediment-hosted aquifers and enrichment of novel symbionts in the deep terrestrial subsurface.</title>
        <authorList>
            <person name="Probst A.J."/>
            <person name="Ladd B."/>
            <person name="Jarett J.K."/>
            <person name="Geller-Mcgrath D.E."/>
            <person name="Sieber C.M.K."/>
            <person name="Emerson J.B."/>
            <person name="Anantharaman K."/>
            <person name="Thomas B.C."/>
            <person name="Malmstrom R."/>
            <person name="Stieglmeier M."/>
            <person name="Klingl A."/>
            <person name="Woyke T."/>
            <person name="Ryan C.M."/>
            <person name="Banfield J.F."/>
        </authorList>
    </citation>
    <scope>NUCLEOTIDE SEQUENCE [LARGE SCALE GENOMIC DNA]</scope>
</reference>
<dbReference type="EMBL" id="PEWZ01000132">
    <property type="protein sequence ID" value="PIU33682.1"/>
    <property type="molecule type" value="Genomic_DNA"/>
</dbReference>
<gene>
    <name evidence="2" type="ORF">COT03_02745</name>
</gene>
<feature type="non-terminal residue" evidence="2">
    <location>
        <position position="1"/>
    </location>
</feature>
<evidence type="ECO:0000313" key="3">
    <source>
        <dbReference type="Proteomes" id="UP000229502"/>
    </source>
</evidence>
<dbReference type="InterPro" id="IPR018163">
    <property type="entry name" value="Thr/Ala-tRNA-synth_IIc_edit"/>
</dbReference>
<organism evidence="2 3">
    <name type="scientific">Candidatus Shapirobacteria bacterium CG07_land_8_20_14_0_80_39_18</name>
    <dbReference type="NCBI Taxonomy" id="1974882"/>
    <lineage>
        <taxon>Bacteria</taxon>
        <taxon>Candidatus Shapironibacteriota</taxon>
    </lineage>
</organism>
<dbReference type="GO" id="GO:0005524">
    <property type="term" value="F:ATP binding"/>
    <property type="evidence" value="ECO:0007669"/>
    <property type="project" value="InterPro"/>
</dbReference>
<name>A0A2M6YQP3_9BACT</name>
<proteinExistence type="predicted"/>
<feature type="domain" description="Threonyl/alanyl tRNA synthetase SAD" evidence="1">
    <location>
        <begin position="1"/>
        <end position="41"/>
    </location>
</feature>
<dbReference type="Pfam" id="PF07973">
    <property type="entry name" value="tRNA_SAD"/>
    <property type="match status" value="1"/>
</dbReference>
<comment type="caution">
    <text evidence="2">The sequence shown here is derived from an EMBL/GenBank/DDBJ whole genome shotgun (WGS) entry which is preliminary data.</text>
</comment>
<dbReference type="Proteomes" id="UP000229502">
    <property type="component" value="Unassembled WGS sequence"/>
</dbReference>